<name>A0A8J9YPT7_BRALA</name>
<dbReference type="PROSITE" id="PS00237">
    <property type="entry name" value="G_PROTEIN_RECEP_F1_1"/>
    <property type="match status" value="1"/>
</dbReference>
<evidence type="ECO:0000256" key="5">
    <source>
        <dbReference type="ARBA" id="ARBA00023040"/>
    </source>
</evidence>
<evidence type="ECO:0000259" key="14">
    <source>
        <dbReference type="PROSITE" id="PS50262"/>
    </source>
</evidence>
<keyword evidence="6 13" id="KW-0472">Membrane</keyword>
<evidence type="ECO:0000256" key="4">
    <source>
        <dbReference type="ARBA" id="ARBA00022989"/>
    </source>
</evidence>
<dbReference type="SUPFAM" id="SSF81321">
    <property type="entry name" value="Family A G protein-coupled receptor-like"/>
    <property type="match status" value="1"/>
</dbReference>
<dbReference type="InterPro" id="IPR017452">
    <property type="entry name" value="GPCR_Rhodpsn_7TM"/>
</dbReference>
<evidence type="ECO:0000256" key="7">
    <source>
        <dbReference type="ARBA" id="ARBA00023157"/>
    </source>
</evidence>
<proteinExistence type="inferred from homology"/>
<dbReference type="PRINTS" id="PR01570">
    <property type="entry name" value="NPFFRECEPTOR"/>
</dbReference>
<dbReference type="PRINTS" id="PR00237">
    <property type="entry name" value="GPCRRHODOPSN"/>
</dbReference>
<evidence type="ECO:0000256" key="10">
    <source>
        <dbReference type="ARBA" id="ARBA00023224"/>
    </source>
</evidence>
<gene>
    <name evidence="15" type="primary">NPFFR2</name>
    <name evidence="15" type="ORF">BLAG_LOCUS1588</name>
</gene>
<dbReference type="PROSITE" id="PS50262">
    <property type="entry name" value="G_PROTEIN_RECEP_F1_2"/>
    <property type="match status" value="1"/>
</dbReference>
<evidence type="ECO:0000256" key="8">
    <source>
        <dbReference type="ARBA" id="ARBA00023170"/>
    </source>
</evidence>
<keyword evidence="3 12" id="KW-0812">Transmembrane</keyword>
<keyword evidence="8 12" id="KW-0675">Receptor</keyword>
<dbReference type="FunFam" id="1.20.1070.10:FF:000926">
    <property type="entry name" value="Uncharacterized protein"/>
    <property type="match status" value="1"/>
</dbReference>
<accession>A0A8J9YPT7</accession>
<evidence type="ECO:0000256" key="1">
    <source>
        <dbReference type="ARBA" id="ARBA00004651"/>
    </source>
</evidence>
<evidence type="ECO:0000256" key="12">
    <source>
        <dbReference type="RuleBase" id="RU000688"/>
    </source>
</evidence>
<reference evidence="15" key="1">
    <citation type="submission" date="2022-01" db="EMBL/GenBank/DDBJ databases">
        <authorList>
            <person name="Braso-Vives M."/>
        </authorList>
    </citation>
    <scope>NUCLEOTIDE SEQUENCE</scope>
</reference>
<dbReference type="Gene3D" id="1.20.1070.10">
    <property type="entry name" value="Rhodopsin 7-helix transmembrane proteins"/>
    <property type="match status" value="1"/>
</dbReference>
<feature type="transmembrane region" description="Helical" evidence="13">
    <location>
        <begin position="292"/>
        <end position="312"/>
    </location>
</feature>
<sequence>MDVNVSESWPELMYKQTAPAIALFSVGYSVVFVGTVLGNLIVVVVIARNRHLWGVTNTFIFNLALSDLLIAFFCIPFTLVNHIFIENVFGDAMCRVKALAQGLSVGASVFTLTSIAVDRYVVIIHPQKERLTKKQTLLVILGVWIASAAIMAPQAVVSYEKEVLYENHTLHICGEFWSSEASRQGYTAALFSLCYVVPLVTISLLYFKIATKVWFKPRPGGADGSLRSTASGKTSSVPVGVSACRMRVVRMAIALVVVFATTWMPLYISWLLEDFGNLSLQQKANLHHYGYPIAHLVAYANSFINPLVYGLFTTNFRQHFRQTFRLGSGSRPASLAVTMVRRDRAVDEVQNGTATAHSSPLTSMRVNAINGNGNRVKRVVTTVVITPNNVQETTL</sequence>
<evidence type="ECO:0000256" key="3">
    <source>
        <dbReference type="ARBA" id="ARBA00022692"/>
    </source>
</evidence>
<dbReference type="AlphaFoldDB" id="A0A8J9YPT7"/>
<evidence type="ECO:0000256" key="13">
    <source>
        <dbReference type="SAM" id="Phobius"/>
    </source>
</evidence>
<dbReference type="InterPro" id="IPR000276">
    <property type="entry name" value="GPCR_Rhodpsn"/>
</dbReference>
<organism evidence="15 16">
    <name type="scientific">Branchiostoma lanceolatum</name>
    <name type="common">Common lancelet</name>
    <name type="synonym">Amphioxus lanceolatum</name>
    <dbReference type="NCBI Taxonomy" id="7740"/>
    <lineage>
        <taxon>Eukaryota</taxon>
        <taxon>Metazoa</taxon>
        <taxon>Chordata</taxon>
        <taxon>Cephalochordata</taxon>
        <taxon>Leptocardii</taxon>
        <taxon>Amphioxiformes</taxon>
        <taxon>Branchiostomatidae</taxon>
        <taxon>Branchiostoma</taxon>
    </lineage>
</organism>
<keyword evidence="7" id="KW-1015">Disulfide bond</keyword>
<keyword evidence="4 13" id="KW-1133">Transmembrane helix</keyword>
<evidence type="ECO:0000256" key="2">
    <source>
        <dbReference type="ARBA" id="ARBA00022475"/>
    </source>
</evidence>
<feature type="transmembrane region" description="Helical" evidence="13">
    <location>
        <begin position="99"/>
        <end position="117"/>
    </location>
</feature>
<dbReference type="OrthoDB" id="5975505at2759"/>
<keyword evidence="5 12" id="KW-0297">G-protein coupled receptor</keyword>
<evidence type="ECO:0000313" key="15">
    <source>
        <dbReference type="EMBL" id="CAH1232462.1"/>
    </source>
</evidence>
<dbReference type="GO" id="GO:0008188">
    <property type="term" value="F:neuropeptide receptor activity"/>
    <property type="evidence" value="ECO:0007669"/>
    <property type="project" value="InterPro"/>
</dbReference>
<keyword evidence="10 12" id="KW-0807">Transducer</keyword>
<feature type="transmembrane region" description="Helical" evidence="13">
    <location>
        <begin position="20"/>
        <end position="47"/>
    </location>
</feature>
<dbReference type="Proteomes" id="UP000838412">
    <property type="component" value="Chromosome 1"/>
</dbReference>
<dbReference type="InterPro" id="IPR005395">
    <property type="entry name" value="NPFF_rcpt"/>
</dbReference>
<keyword evidence="2" id="KW-1003">Cell membrane</keyword>
<evidence type="ECO:0000313" key="16">
    <source>
        <dbReference type="Proteomes" id="UP000838412"/>
    </source>
</evidence>
<dbReference type="PANTHER" id="PTHR24241:SF76">
    <property type="entry name" value="NEUROPEPTIDE SIFAMIDE RECEPTOR"/>
    <property type="match status" value="1"/>
</dbReference>
<protein>
    <submittedName>
        <fullName evidence="15">NPFFR2 protein</fullName>
    </submittedName>
</protein>
<dbReference type="CDD" id="cd15207">
    <property type="entry name" value="7tmA_NPFFR"/>
    <property type="match status" value="1"/>
</dbReference>
<dbReference type="EMBL" id="OV696686">
    <property type="protein sequence ID" value="CAH1232462.1"/>
    <property type="molecule type" value="Genomic_DNA"/>
</dbReference>
<comment type="function">
    <text evidence="11">Receptor for NPAF (A-18-F-amide) and NPFF (F-8-F-amide) neuropeptides, also known as morphine-modulating peptides. Can also be activated by a variety of naturally occurring or synthetic FMRF-amide like ligands. This receptor mediates its action by association with G proteins that activate a phosphatidylinositol-calcium second messenger system.</text>
</comment>
<dbReference type="PANTHER" id="PTHR24241">
    <property type="entry name" value="NEUROPEPTIDE RECEPTOR-RELATED G-PROTEIN COUPLED RECEPTOR"/>
    <property type="match status" value="1"/>
</dbReference>
<keyword evidence="9" id="KW-0325">Glycoprotein</keyword>
<comment type="similarity">
    <text evidence="12">Belongs to the G-protein coupled receptor 1 family.</text>
</comment>
<dbReference type="GO" id="GO:0032870">
    <property type="term" value="P:cellular response to hormone stimulus"/>
    <property type="evidence" value="ECO:0007669"/>
    <property type="project" value="TreeGrafter"/>
</dbReference>
<comment type="subcellular location">
    <subcellularLocation>
        <location evidence="1">Cell membrane</location>
        <topology evidence="1">Multi-pass membrane protein</topology>
    </subcellularLocation>
</comment>
<evidence type="ECO:0000256" key="6">
    <source>
        <dbReference type="ARBA" id="ARBA00023136"/>
    </source>
</evidence>
<evidence type="ECO:0000256" key="9">
    <source>
        <dbReference type="ARBA" id="ARBA00023180"/>
    </source>
</evidence>
<dbReference type="Pfam" id="PF00001">
    <property type="entry name" value="7tm_1"/>
    <property type="match status" value="1"/>
</dbReference>
<feature type="transmembrane region" description="Helical" evidence="13">
    <location>
        <begin position="252"/>
        <end position="272"/>
    </location>
</feature>
<dbReference type="GO" id="GO:0005886">
    <property type="term" value="C:plasma membrane"/>
    <property type="evidence" value="ECO:0007669"/>
    <property type="project" value="UniProtKB-SubCell"/>
</dbReference>
<evidence type="ECO:0000256" key="11">
    <source>
        <dbReference type="ARBA" id="ARBA00025478"/>
    </source>
</evidence>
<dbReference type="SMART" id="SM01381">
    <property type="entry name" value="7TM_GPCR_Srsx"/>
    <property type="match status" value="1"/>
</dbReference>
<feature type="transmembrane region" description="Helical" evidence="13">
    <location>
        <begin position="59"/>
        <end position="79"/>
    </location>
</feature>
<feature type="transmembrane region" description="Helical" evidence="13">
    <location>
        <begin position="137"/>
        <end position="157"/>
    </location>
</feature>
<keyword evidence="16" id="KW-1185">Reference proteome</keyword>
<feature type="transmembrane region" description="Helical" evidence="13">
    <location>
        <begin position="186"/>
        <end position="207"/>
    </location>
</feature>
<feature type="domain" description="G-protein coupled receptors family 1 profile" evidence="14">
    <location>
        <begin position="38"/>
        <end position="309"/>
    </location>
</feature>
<dbReference type="GO" id="GO:0042277">
    <property type="term" value="F:peptide binding"/>
    <property type="evidence" value="ECO:0007669"/>
    <property type="project" value="TreeGrafter"/>
</dbReference>